<accession>X1NWE1</accession>
<evidence type="ECO:0000313" key="1">
    <source>
        <dbReference type="EMBL" id="GAI47933.1"/>
    </source>
</evidence>
<dbReference type="EMBL" id="BARV01037129">
    <property type="protein sequence ID" value="GAI47933.1"/>
    <property type="molecule type" value="Genomic_DNA"/>
</dbReference>
<comment type="caution">
    <text evidence="1">The sequence shown here is derived from an EMBL/GenBank/DDBJ whole genome shotgun (WGS) entry which is preliminary data.</text>
</comment>
<sequence length="69" mass="8042">MPGAYLYAWCKDPPKWVKLLTTEEGKLIIDPSEIFENEPTIDQHGKAPDSDWAHRHEIDVDIHHVKYTD</sequence>
<gene>
    <name evidence="1" type="ORF">S06H3_57512</name>
</gene>
<protein>
    <submittedName>
        <fullName evidence="1">Uncharacterized protein</fullName>
    </submittedName>
</protein>
<proteinExistence type="predicted"/>
<dbReference type="AlphaFoldDB" id="X1NWE1"/>
<feature type="non-terminal residue" evidence="1">
    <location>
        <position position="69"/>
    </location>
</feature>
<reference evidence="1" key="1">
    <citation type="journal article" date="2014" name="Front. Microbiol.">
        <title>High frequency of phylogenetically diverse reductive dehalogenase-homologous genes in deep subseafloor sedimentary metagenomes.</title>
        <authorList>
            <person name="Kawai M."/>
            <person name="Futagami T."/>
            <person name="Toyoda A."/>
            <person name="Takaki Y."/>
            <person name="Nishi S."/>
            <person name="Hori S."/>
            <person name="Arai W."/>
            <person name="Tsubouchi T."/>
            <person name="Morono Y."/>
            <person name="Uchiyama I."/>
            <person name="Ito T."/>
            <person name="Fujiyama A."/>
            <person name="Inagaki F."/>
            <person name="Takami H."/>
        </authorList>
    </citation>
    <scope>NUCLEOTIDE SEQUENCE</scope>
    <source>
        <strain evidence="1">Expedition CK06-06</strain>
    </source>
</reference>
<name>X1NWE1_9ZZZZ</name>
<organism evidence="1">
    <name type="scientific">marine sediment metagenome</name>
    <dbReference type="NCBI Taxonomy" id="412755"/>
    <lineage>
        <taxon>unclassified sequences</taxon>
        <taxon>metagenomes</taxon>
        <taxon>ecological metagenomes</taxon>
    </lineage>
</organism>